<feature type="domain" description="Serine aminopeptidase S33" evidence="2">
    <location>
        <begin position="39"/>
        <end position="154"/>
    </location>
</feature>
<reference evidence="3 4" key="1">
    <citation type="journal article" date="2009" name="PLoS Genet.">
        <title>Alliance of proteomics and genomics to unravel the specificities of Sahara bacterium Deinococcus deserti.</title>
        <authorList>
            <person name="de Groot A."/>
            <person name="Dulermo R."/>
            <person name="Ortet P."/>
            <person name="Blanchard L."/>
            <person name="Guerin P."/>
            <person name="Fernandez B."/>
            <person name="Vacherie B."/>
            <person name="Dossat C."/>
            <person name="Jolivet E."/>
            <person name="Siguier P."/>
            <person name="Chandler M."/>
            <person name="Barakat M."/>
            <person name="Dedieu A."/>
            <person name="Barbe V."/>
            <person name="Heulin T."/>
            <person name="Sommer S."/>
            <person name="Achouak W."/>
            <person name="Armengaud J."/>
        </authorList>
    </citation>
    <scope>NUCLEOTIDE SEQUENCE [LARGE SCALE GENOMIC DNA]</scope>
    <source>
        <strain evidence="4">DSM 17065 / CIP 109153 / LMG 22923 / VCD115</strain>
        <plasmid evidence="4">pDeide3</plasmid>
    </source>
</reference>
<dbReference type="Proteomes" id="UP000002208">
    <property type="component" value="Plasmid 3"/>
</dbReference>
<gene>
    <name evidence="3" type="ordered locus">Deide_3p00233</name>
</gene>
<feature type="signal peptide" evidence="1">
    <location>
        <begin position="1"/>
        <end position="17"/>
    </location>
</feature>
<dbReference type="HOGENOM" id="CLU_093477_0_0_0"/>
<dbReference type="KEGG" id="ddr:Deide_3p00233"/>
<dbReference type="GO" id="GO:0016787">
    <property type="term" value="F:hydrolase activity"/>
    <property type="evidence" value="ECO:0007669"/>
    <property type="project" value="UniProtKB-KW"/>
</dbReference>
<dbReference type="InterPro" id="IPR029058">
    <property type="entry name" value="AB_hydrolase_fold"/>
</dbReference>
<organism evidence="3 4">
    <name type="scientific">Deinococcus deserti (strain DSM 17065 / CIP 109153 / LMG 22923 / VCD115)</name>
    <dbReference type="NCBI Taxonomy" id="546414"/>
    <lineage>
        <taxon>Bacteria</taxon>
        <taxon>Thermotogati</taxon>
        <taxon>Deinococcota</taxon>
        <taxon>Deinococci</taxon>
        <taxon>Deinococcales</taxon>
        <taxon>Deinococcaceae</taxon>
        <taxon>Deinococcus</taxon>
    </lineage>
</organism>
<keyword evidence="1" id="KW-0732">Signal</keyword>
<dbReference type="Gene3D" id="3.40.50.1820">
    <property type="entry name" value="alpha/beta hydrolase"/>
    <property type="match status" value="1"/>
</dbReference>
<protein>
    <submittedName>
        <fullName evidence="3">Putative hydrolase</fullName>
    </submittedName>
</protein>
<dbReference type="SUPFAM" id="SSF53474">
    <property type="entry name" value="alpha/beta-Hydrolases"/>
    <property type="match status" value="1"/>
</dbReference>
<accession>C1D449</accession>
<evidence type="ECO:0000313" key="4">
    <source>
        <dbReference type="Proteomes" id="UP000002208"/>
    </source>
</evidence>
<evidence type="ECO:0000259" key="2">
    <source>
        <dbReference type="Pfam" id="PF12146"/>
    </source>
</evidence>
<dbReference type="Pfam" id="PF12146">
    <property type="entry name" value="Hydrolase_4"/>
    <property type="match status" value="1"/>
</dbReference>
<keyword evidence="4" id="KW-1185">Reference proteome</keyword>
<sequence length="248" mass="26917">MRMSALLHLLIISVALAAPVQLRAPDGLTLHAEHTAVTHPRGAVLLLHAPGQNRHEFRGIVGRLAREGYASLALDQRSGGRYDGHNNPTVAGLGTRILTERSALSDLDVAWRWLKRTYPNASVFALGSGASGTLLIPFAAQRPELAGVLAFSPYRGDLFETDALAAARRMHVPLFVTSSDDPFEVQAARELLNATASACKRQYVPPGFGLRGAVNLDPAKTTEPVVTERYWTAVLSFMEAAKSRKRRC</sequence>
<geneLocation type="plasmid" evidence="4">
    <name>pDeide3</name>
</geneLocation>
<feature type="chain" id="PRO_5002905973" evidence="1">
    <location>
        <begin position="18"/>
        <end position="248"/>
    </location>
</feature>
<dbReference type="EMBL" id="CP001117">
    <property type="protein sequence ID" value="ACO47930.1"/>
    <property type="molecule type" value="Genomic_DNA"/>
</dbReference>
<dbReference type="AlphaFoldDB" id="C1D449"/>
<proteinExistence type="predicted"/>
<dbReference type="OrthoDB" id="63241at2"/>
<name>C1D449_DEIDV</name>
<evidence type="ECO:0000313" key="3">
    <source>
        <dbReference type="EMBL" id="ACO47930.1"/>
    </source>
</evidence>
<evidence type="ECO:0000256" key="1">
    <source>
        <dbReference type="SAM" id="SignalP"/>
    </source>
</evidence>
<dbReference type="InterPro" id="IPR022742">
    <property type="entry name" value="Hydrolase_4"/>
</dbReference>
<keyword evidence="3" id="KW-0378">Hydrolase</keyword>
<keyword evidence="3" id="KW-0614">Plasmid</keyword>